<feature type="chain" id="PRO_5018059718" evidence="1">
    <location>
        <begin position="26"/>
        <end position="476"/>
    </location>
</feature>
<dbReference type="Gene3D" id="1.25.40.390">
    <property type="match status" value="1"/>
</dbReference>
<dbReference type="RefSeq" id="WP_123868619.1">
    <property type="nucleotide sequence ID" value="NZ_CP033932.1"/>
</dbReference>
<name>A0A3G6T2Q9_9FLAO</name>
<dbReference type="Pfam" id="PF12771">
    <property type="entry name" value="SusD-like_2"/>
    <property type="match status" value="1"/>
</dbReference>
<reference evidence="3" key="1">
    <citation type="submission" date="2018-11" db="EMBL/GenBank/DDBJ databases">
        <title>Proposal to divide the Flavobacteriaceae and reorganize its genera based on Amino Acid Identity values calculated from whole genome sequences.</title>
        <authorList>
            <person name="Nicholson A.C."/>
            <person name="Gulvik C.A."/>
            <person name="Whitney A.M."/>
            <person name="Humrighouse B.W."/>
            <person name="Bell M."/>
            <person name="Holmes B."/>
            <person name="Steigerwalt A.G."/>
            <person name="Villarma A."/>
            <person name="Sheth M."/>
            <person name="Batra D."/>
            <person name="Pryor J."/>
            <person name="Bernardet J.-F."/>
            <person name="Hugo C."/>
            <person name="Kampfer P."/>
            <person name="Newman J."/>
            <person name="McQuiston J.R."/>
        </authorList>
    </citation>
    <scope>NUCLEOTIDE SEQUENCE [LARGE SCALE GENOMIC DNA]</scope>
    <source>
        <strain evidence="3">G0229</strain>
    </source>
</reference>
<organism evidence="2 3">
    <name type="scientific">Chryseobacterium bernardetii</name>
    <dbReference type="NCBI Taxonomy" id="1241978"/>
    <lineage>
        <taxon>Bacteria</taxon>
        <taxon>Pseudomonadati</taxon>
        <taxon>Bacteroidota</taxon>
        <taxon>Flavobacteriia</taxon>
        <taxon>Flavobacteriales</taxon>
        <taxon>Weeksellaceae</taxon>
        <taxon>Chryseobacterium group</taxon>
        <taxon>Chryseobacterium</taxon>
    </lineage>
</organism>
<dbReference type="GeneID" id="99063561"/>
<gene>
    <name evidence="2" type="ORF">EG339_01935</name>
</gene>
<accession>A0A3G6T2Q9</accession>
<evidence type="ECO:0000313" key="2">
    <source>
        <dbReference type="EMBL" id="AZB23468.1"/>
    </source>
</evidence>
<keyword evidence="1" id="KW-0732">Signal</keyword>
<sequence length="476" mass="52282">MKKFKNILYAGGVVASLLLFNSCQSDLTSLNEDPKHPSTVPTGNLLATSMFQGFYYMYTGSVNFNNYRFFTQQWTETTYVQETNYNLTTRAQPRNHFRRMYVYTLAPLEQAKKDLPTEINADPDVVNNKWATLEIASIFVWENIVDTFGNVPYKEALQAETIKSPKYDDAKSIYLDLISRLDAAVAKINKAKAGYPEDLVYKGDMKKWIKLANSIKLRLAINLADVDPATSKLVAESAISGGVIDSNDSSYSLKFDGNTFTNPLFDDLVASGRNDFLPSDVIVNPMNAKSDPRRAAYFTQTGGAYVGGEYGNLNTFSDFSHVNSTFLAGNAPANLLSYTEVLFLKAEAAARGYNAGGTAAGLYAAAVTASMTENGISATDAAAYILANPYNAANWKQSIGYEGWVAMWNNPFAAWNFVRRLDSPTLTAPASSYIGGIPYRMPYSDQEYVVNNANVTAAANAIGGDKATTKLFWDKN</sequence>
<dbReference type="InterPro" id="IPR041662">
    <property type="entry name" value="SusD-like_2"/>
</dbReference>
<evidence type="ECO:0000256" key="1">
    <source>
        <dbReference type="SAM" id="SignalP"/>
    </source>
</evidence>
<evidence type="ECO:0000313" key="3">
    <source>
        <dbReference type="Proteomes" id="UP000271193"/>
    </source>
</evidence>
<protein>
    <submittedName>
        <fullName evidence="2">SusD/RagB family nutrient-binding outer membrane lipoprotein</fullName>
    </submittedName>
</protein>
<keyword evidence="3" id="KW-1185">Reference proteome</keyword>
<dbReference type="InterPro" id="IPR011990">
    <property type="entry name" value="TPR-like_helical_dom_sf"/>
</dbReference>
<dbReference type="EMBL" id="CP033932">
    <property type="protein sequence ID" value="AZB23468.1"/>
    <property type="molecule type" value="Genomic_DNA"/>
</dbReference>
<dbReference type="SUPFAM" id="SSF48452">
    <property type="entry name" value="TPR-like"/>
    <property type="match status" value="1"/>
</dbReference>
<keyword evidence="2" id="KW-0449">Lipoprotein</keyword>
<dbReference type="AlphaFoldDB" id="A0A3G6T2Q9"/>
<proteinExistence type="predicted"/>
<feature type="signal peptide" evidence="1">
    <location>
        <begin position="1"/>
        <end position="25"/>
    </location>
</feature>
<dbReference type="KEGG" id="cben:EG339_01935"/>
<dbReference type="Proteomes" id="UP000271193">
    <property type="component" value="Chromosome"/>
</dbReference>